<evidence type="ECO:0000256" key="1">
    <source>
        <dbReference type="SAM" id="SignalP"/>
    </source>
</evidence>
<comment type="caution">
    <text evidence="2">The sequence shown here is derived from an EMBL/GenBank/DDBJ whole genome shotgun (WGS) entry which is preliminary data.</text>
</comment>
<evidence type="ECO:0000313" key="3">
    <source>
        <dbReference type="Proteomes" id="UP000703269"/>
    </source>
</evidence>
<dbReference type="Proteomes" id="UP000703269">
    <property type="component" value="Unassembled WGS sequence"/>
</dbReference>
<evidence type="ECO:0008006" key="4">
    <source>
        <dbReference type="Google" id="ProtNLM"/>
    </source>
</evidence>
<feature type="signal peptide" evidence="1">
    <location>
        <begin position="1"/>
        <end position="35"/>
    </location>
</feature>
<reference evidence="2 3" key="1">
    <citation type="submission" date="2021-08" db="EMBL/GenBank/DDBJ databases">
        <title>Draft Genome Sequence of Phanerochaete sordida strain YK-624.</title>
        <authorList>
            <person name="Mori T."/>
            <person name="Dohra H."/>
            <person name="Suzuki T."/>
            <person name="Kawagishi H."/>
            <person name="Hirai H."/>
        </authorList>
    </citation>
    <scope>NUCLEOTIDE SEQUENCE [LARGE SCALE GENOMIC DNA]</scope>
    <source>
        <strain evidence="2 3">YK-624</strain>
    </source>
</reference>
<dbReference type="EMBL" id="BPQB01000056">
    <property type="protein sequence ID" value="GJE96123.1"/>
    <property type="molecule type" value="Genomic_DNA"/>
</dbReference>
<evidence type="ECO:0000313" key="2">
    <source>
        <dbReference type="EMBL" id="GJE96123.1"/>
    </source>
</evidence>
<protein>
    <recommendedName>
        <fullName evidence="4">Secreted protein</fullName>
    </recommendedName>
</protein>
<dbReference type="AlphaFoldDB" id="A0A9P3GHL7"/>
<organism evidence="2 3">
    <name type="scientific">Phanerochaete sordida</name>
    <dbReference type="NCBI Taxonomy" id="48140"/>
    <lineage>
        <taxon>Eukaryota</taxon>
        <taxon>Fungi</taxon>
        <taxon>Dikarya</taxon>
        <taxon>Basidiomycota</taxon>
        <taxon>Agaricomycotina</taxon>
        <taxon>Agaricomycetes</taxon>
        <taxon>Polyporales</taxon>
        <taxon>Phanerochaetaceae</taxon>
        <taxon>Phanerochaete</taxon>
    </lineage>
</organism>
<gene>
    <name evidence="2" type="ORF">PsYK624_123160</name>
</gene>
<keyword evidence="1" id="KW-0732">Signal</keyword>
<name>A0A9P3GHL7_9APHY</name>
<proteinExistence type="predicted"/>
<sequence length="99" mass="10690">MRMYRPHVSRPSRRCTTLVLLGFAFFMRGANTTAAAKLCGCRASISSPSPPWVASRLRDSGISCVRPPGRAPNAGVAIQLAVFCRPALLSTRCADRPQT</sequence>
<accession>A0A9P3GHL7</accession>
<keyword evidence="3" id="KW-1185">Reference proteome</keyword>
<feature type="chain" id="PRO_5040171805" description="Secreted protein" evidence="1">
    <location>
        <begin position="36"/>
        <end position="99"/>
    </location>
</feature>